<gene>
    <name evidence="1" type="ORF">VCR5J5_240244</name>
</gene>
<dbReference type="Proteomes" id="UP000049495">
    <property type="component" value="Unassembled WGS sequence"/>
</dbReference>
<evidence type="ECO:0000313" key="1">
    <source>
        <dbReference type="EMBL" id="CDT31799.1"/>
    </source>
</evidence>
<evidence type="ECO:0000313" key="2">
    <source>
        <dbReference type="Proteomes" id="UP000049495"/>
    </source>
</evidence>
<name>A0A822MV29_9VIBR</name>
<organism evidence="1 2">
    <name type="scientific">Vibrio crassostreae</name>
    <dbReference type="NCBI Taxonomy" id="246167"/>
    <lineage>
        <taxon>Bacteria</taxon>
        <taxon>Pseudomonadati</taxon>
        <taxon>Pseudomonadota</taxon>
        <taxon>Gammaproteobacteria</taxon>
        <taxon>Vibrionales</taxon>
        <taxon>Vibrionaceae</taxon>
        <taxon>Vibrio</taxon>
    </lineage>
</organism>
<sequence length="129" mass="14455">MAFCLPNSNCSLLTSAETGNMTSVITKVESAVMGLNLRLFKLIIDSLDYEVSKPFLERNVCKLVDFKNDGYQLKGAQNCLRSIKGYAATGILATCRLIFIVNFIGHYVFTRGIGLLLVLKTRRFLRHKC</sequence>
<dbReference type="EMBL" id="CCJV01000083">
    <property type="protein sequence ID" value="CDT31799.1"/>
    <property type="molecule type" value="Genomic_DNA"/>
</dbReference>
<comment type="caution">
    <text evidence="1">The sequence shown here is derived from an EMBL/GenBank/DDBJ whole genome shotgun (WGS) entry which is preliminary data.</text>
</comment>
<proteinExistence type="predicted"/>
<accession>A0A822MV29</accession>
<dbReference type="AlphaFoldDB" id="A0A822MV29"/>
<protein>
    <submittedName>
        <fullName evidence="1">Uncharacterized protein</fullName>
    </submittedName>
</protein>
<reference evidence="2" key="1">
    <citation type="submission" date="2014-06" db="EMBL/GenBank/DDBJ databases">
        <authorList>
            <person name="Le Roux Frederique"/>
        </authorList>
    </citation>
    <scope>NUCLEOTIDE SEQUENCE [LARGE SCALE GENOMIC DNA]</scope>
    <source>
        <strain evidence="2">J5-5</strain>
    </source>
</reference>